<sequence length="958" mass="103701">MVERQEEVNQLLQCLFLPFSRTKGKKRERADQGSEPFKRERSSKTDDGDSVQFKPESLLKSDISKITEKGGLVDSEGVEKLVQLMQSDGSERKLELISRSMLAGVIAATENFDCLSRCVNIGKSVNHLRSHKNLEIQKKARSLVDIWKKRVEAEMNVIDAKSGSTQAISWASRSRLSEVSHGGNQHPVHCQIHFLISRANEICAFTGISGKDGQPRIVMGSTSDLPSTTAREERSSSSSQSHNNSQSCSSDHAKTTVFSGKEDARSSTAGSISVNKMSGGASRHRRSVNGFPGPAVSGGLRETGSSRSSSLHRISASEKLSDSGFTSEKALDVPLAEENSPKLIAKIPNRGRSPAQSDSGGSSHGKVMILKDVLNTSDKGDTSPDAIPEERSTAGEKAGDNVGMNLLASVAAEEMSKSDLISSIDFSAENTRMVEDSFTDDATKSKLSNLNDLAQERSRSAHGAVADGEQGVVSDNSYPWNELDTLYQNRAPVTSLEMGKPLLPIPNGEGNECNSSNLQTICRTIPGDQCQRAAAADSSPYESLESDGEKKNNLNQGLDDCQKHRADPTFSKVVLQTESAACPAQEVKQHMRSRESKMTSREANGTEESPSIVVDDASFPASGKLDRDTKAEISTGLPASITVAAAAKAEPRKVLEMPLGTTSTGLPNVTAGKQGRPLLDFDLNVPDERILEDMASRNSPQEVAPGGLDLDLNRVDEVNDMGQYPESSSRRLDALLPPVKFVFIGWASKDVGTRCWWARRLIRKFTGAQCCHLLLQCPSHLRPSSVPSTLLGLLFPLPSANFAGGSTTCMDSSSSGRLFPAVSSQLLRPSCSNVNLLSTQGLMLLPFQNCSSNIGVDDNRKGVSRGASKDVQPDGGWYFEEEGSPREGGMLRTLGTSNRRCSKDKKYGHSGTLYKSSMHGNVQMWKFSVTFPRQNLFVNGYQLLVRISLPSAMEQLLF</sequence>
<evidence type="ECO:0000313" key="6">
    <source>
        <dbReference type="EMBL" id="GFZ12051.1"/>
    </source>
</evidence>
<feature type="region of interest" description="Disordered" evidence="4">
    <location>
        <begin position="874"/>
        <end position="895"/>
    </location>
</feature>
<proteinExistence type="predicted"/>
<dbReference type="PANTHER" id="PTHR46548">
    <property type="entry name" value="BAH AND TFIIS DOMAIN-CONTAINING PROTEIN-RELATED"/>
    <property type="match status" value="1"/>
</dbReference>
<dbReference type="GO" id="GO:0005634">
    <property type="term" value="C:nucleus"/>
    <property type="evidence" value="ECO:0007669"/>
    <property type="project" value="UniProtKB-SubCell"/>
</dbReference>
<keyword evidence="2 3" id="KW-0539">Nucleus</keyword>
<evidence type="ECO:0000256" key="1">
    <source>
        <dbReference type="ARBA" id="ARBA00004123"/>
    </source>
</evidence>
<feature type="region of interest" description="Disordered" evidence="4">
    <location>
        <begin position="533"/>
        <end position="558"/>
    </location>
</feature>
<evidence type="ECO:0000256" key="2">
    <source>
        <dbReference type="ARBA" id="ARBA00023242"/>
    </source>
</evidence>
<feature type="region of interest" description="Disordered" evidence="4">
    <location>
        <begin position="214"/>
        <end position="325"/>
    </location>
</feature>
<protein>
    <submittedName>
        <fullName evidence="6">Protein SUO</fullName>
    </submittedName>
</protein>
<comment type="caution">
    <text evidence="6">The sequence shown here is derived from an EMBL/GenBank/DDBJ whole genome shotgun (WGS) entry which is preliminary data.</text>
</comment>
<dbReference type="InterPro" id="IPR017923">
    <property type="entry name" value="TFIIS_N"/>
</dbReference>
<evidence type="ECO:0000313" key="7">
    <source>
        <dbReference type="Proteomes" id="UP000585474"/>
    </source>
</evidence>
<dbReference type="OrthoDB" id="1917005at2759"/>
<evidence type="ECO:0000256" key="4">
    <source>
        <dbReference type="SAM" id="MobiDB-lite"/>
    </source>
</evidence>
<feature type="region of interest" description="Disordered" evidence="4">
    <location>
        <begin position="584"/>
        <end position="623"/>
    </location>
</feature>
<feature type="compositionally biased region" description="Low complexity" evidence="4">
    <location>
        <begin position="236"/>
        <end position="250"/>
    </location>
</feature>
<feature type="region of interest" description="Disordered" evidence="4">
    <location>
        <begin position="346"/>
        <end position="399"/>
    </location>
</feature>
<feature type="compositionally biased region" description="Low complexity" evidence="4">
    <location>
        <begin position="297"/>
        <end position="314"/>
    </location>
</feature>
<dbReference type="Gene3D" id="1.20.930.10">
    <property type="entry name" value="Conserved domain common to transcription factors TFIIS, elongin A, CRSP70"/>
    <property type="match status" value="1"/>
</dbReference>
<keyword evidence="7" id="KW-1185">Reference proteome</keyword>
<feature type="compositionally biased region" description="Basic and acidic residues" evidence="4">
    <location>
        <begin position="587"/>
        <end position="600"/>
    </location>
</feature>
<dbReference type="Proteomes" id="UP000585474">
    <property type="component" value="Unassembled WGS sequence"/>
</dbReference>
<dbReference type="PANTHER" id="PTHR46548:SF1">
    <property type="entry name" value="BAH AND TFIIS DOMAIN-CONTAINING PROTEIN-RELATED"/>
    <property type="match status" value="1"/>
</dbReference>
<dbReference type="InterPro" id="IPR003617">
    <property type="entry name" value="TFIIS/CRSP70_N_sub"/>
</dbReference>
<feature type="compositionally biased region" description="Basic and acidic residues" evidence="4">
    <location>
        <begin position="378"/>
        <end position="399"/>
    </location>
</feature>
<evidence type="ECO:0000256" key="3">
    <source>
        <dbReference type="PROSITE-ProRule" id="PRU00649"/>
    </source>
</evidence>
<feature type="compositionally biased region" description="Polar residues" evidence="4">
    <location>
        <begin position="220"/>
        <end position="229"/>
    </location>
</feature>
<dbReference type="Pfam" id="PF08711">
    <property type="entry name" value="Med26"/>
    <property type="match status" value="1"/>
</dbReference>
<feature type="domain" description="TFIIS N-terminal" evidence="5">
    <location>
        <begin position="76"/>
        <end position="154"/>
    </location>
</feature>
<gene>
    <name evidence="6" type="ORF">Acr_23g0004360</name>
</gene>
<dbReference type="SUPFAM" id="SSF47676">
    <property type="entry name" value="Conserved domain common to transcription factors TFIIS, elongin A, CRSP70"/>
    <property type="match status" value="1"/>
</dbReference>
<dbReference type="EMBL" id="BJWL01000023">
    <property type="protein sequence ID" value="GFZ12051.1"/>
    <property type="molecule type" value="Genomic_DNA"/>
</dbReference>
<comment type="subcellular location">
    <subcellularLocation>
        <location evidence="1 3">Nucleus</location>
    </subcellularLocation>
</comment>
<organism evidence="6 7">
    <name type="scientific">Actinidia rufa</name>
    <dbReference type="NCBI Taxonomy" id="165716"/>
    <lineage>
        <taxon>Eukaryota</taxon>
        <taxon>Viridiplantae</taxon>
        <taxon>Streptophyta</taxon>
        <taxon>Embryophyta</taxon>
        <taxon>Tracheophyta</taxon>
        <taxon>Spermatophyta</taxon>
        <taxon>Magnoliopsida</taxon>
        <taxon>eudicotyledons</taxon>
        <taxon>Gunneridae</taxon>
        <taxon>Pentapetalae</taxon>
        <taxon>asterids</taxon>
        <taxon>Ericales</taxon>
        <taxon>Actinidiaceae</taxon>
        <taxon>Actinidia</taxon>
    </lineage>
</organism>
<dbReference type="SMART" id="SM00509">
    <property type="entry name" value="TFS2N"/>
    <property type="match status" value="1"/>
</dbReference>
<dbReference type="AlphaFoldDB" id="A0A7J0GMS3"/>
<feature type="compositionally biased region" description="Basic and acidic residues" evidence="4">
    <location>
        <begin position="28"/>
        <end position="47"/>
    </location>
</feature>
<reference evidence="6 7" key="1">
    <citation type="submission" date="2019-07" db="EMBL/GenBank/DDBJ databases">
        <title>De Novo Assembly of kiwifruit Actinidia rufa.</title>
        <authorList>
            <person name="Sugita-Konishi S."/>
            <person name="Sato K."/>
            <person name="Mori E."/>
            <person name="Abe Y."/>
            <person name="Kisaki G."/>
            <person name="Hamano K."/>
            <person name="Suezawa K."/>
            <person name="Otani M."/>
            <person name="Fukuda T."/>
            <person name="Manabe T."/>
            <person name="Gomi K."/>
            <person name="Tabuchi M."/>
            <person name="Akimitsu K."/>
            <person name="Kataoka I."/>
        </authorList>
    </citation>
    <scope>NUCLEOTIDE SEQUENCE [LARGE SCALE GENOMIC DNA]</scope>
    <source>
        <strain evidence="7">cv. Fuchu</strain>
    </source>
</reference>
<feature type="compositionally biased region" description="Polar residues" evidence="4">
    <location>
        <begin position="266"/>
        <end position="276"/>
    </location>
</feature>
<dbReference type="PROSITE" id="PS51319">
    <property type="entry name" value="TFIIS_N"/>
    <property type="match status" value="1"/>
</dbReference>
<dbReference type="InterPro" id="IPR035441">
    <property type="entry name" value="TFIIS/LEDGF_dom_sf"/>
</dbReference>
<accession>A0A7J0GMS3</accession>
<name>A0A7J0GMS3_9ERIC</name>
<feature type="region of interest" description="Disordered" evidence="4">
    <location>
        <begin position="22"/>
        <end position="52"/>
    </location>
</feature>
<evidence type="ECO:0000259" key="5">
    <source>
        <dbReference type="PROSITE" id="PS51319"/>
    </source>
</evidence>